<dbReference type="GO" id="GO:0003735">
    <property type="term" value="F:structural constituent of ribosome"/>
    <property type="evidence" value="ECO:0007669"/>
    <property type="project" value="InterPro"/>
</dbReference>
<evidence type="ECO:0000256" key="1">
    <source>
        <dbReference type="ARBA" id="ARBA00004173"/>
    </source>
</evidence>
<evidence type="ECO:0000256" key="2">
    <source>
        <dbReference type="ARBA" id="ARBA00005677"/>
    </source>
</evidence>
<dbReference type="STRING" id="97359.A0A550CD23"/>
<dbReference type="PANTHER" id="PTHR13477">
    <property type="entry name" value="MITOCHONDRIAL 39S RIBOSOMAL PROTEIN L49"/>
    <property type="match status" value="1"/>
</dbReference>
<keyword evidence="8" id="KW-1185">Reference proteome</keyword>
<evidence type="ECO:0000256" key="5">
    <source>
        <dbReference type="ARBA" id="ARBA00023274"/>
    </source>
</evidence>
<reference evidence="7 8" key="1">
    <citation type="journal article" date="2019" name="New Phytol.">
        <title>Comparative genomics reveals unique wood-decay strategies and fruiting body development in the Schizophyllaceae.</title>
        <authorList>
            <person name="Almasi E."/>
            <person name="Sahu N."/>
            <person name="Krizsan K."/>
            <person name="Balint B."/>
            <person name="Kovacs G.M."/>
            <person name="Kiss B."/>
            <person name="Cseklye J."/>
            <person name="Drula E."/>
            <person name="Henrissat B."/>
            <person name="Nagy I."/>
            <person name="Chovatia M."/>
            <person name="Adam C."/>
            <person name="LaButti K."/>
            <person name="Lipzen A."/>
            <person name="Riley R."/>
            <person name="Grigoriev I.V."/>
            <person name="Nagy L.G."/>
        </authorList>
    </citation>
    <scope>NUCLEOTIDE SEQUENCE [LARGE SCALE GENOMIC DNA]</scope>
    <source>
        <strain evidence="7 8">NL-1724</strain>
    </source>
</reference>
<dbReference type="AlphaFoldDB" id="A0A550CD23"/>
<comment type="caution">
    <text evidence="7">The sequence shown here is derived from an EMBL/GenBank/DDBJ whole genome shotgun (WGS) entry which is preliminary data.</text>
</comment>
<sequence>MLRAATRTLNTAAVTRAGQTTVQHPFFVPRNSRGSLPVYTDVRNGGGRYFVQIRNVEGDAHALAKALRTDLFPKDSPEAGRLTVDVKHARHLTITGGRWKQAVSEWLISRGF</sequence>
<gene>
    <name evidence="7" type="ORF">BD626DRAFT_548526</name>
</gene>
<accession>A0A550CD23</accession>
<protein>
    <recommendedName>
        <fullName evidence="6">Large ribosomal subunit protein mL49</fullName>
    </recommendedName>
</protein>
<evidence type="ECO:0000256" key="4">
    <source>
        <dbReference type="ARBA" id="ARBA00023128"/>
    </source>
</evidence>
<proteinExistence type="inferred from homology"/>
<dbReference type="InterPro" id="IPR007740">
    <property type="entry name" value="Ribosomal_mL49"/>
</dbReference>
<dbReference type="GO" id="GO:0006412">
    <property type="term" value="P:translation"/>
    <property type="evidence" value="ECO:0007669"/>
    <property type="project" value="InterPro"/>
</dbReference>
<dbReference type="OrthoDB" id="19439at2759"/>
<dbReference type="Gene3D" id="3.30.780.10">
    <property type="entry name" value="SUI1-like domain"/>
    <property type="match status" value="1"/>
</dbReference>
<dbReference type="EMBL" id="VDMD01000012">
    <property type="protein sequence ID" value="TRM62687.1"/>
    <property type="molecule type" value="Genomic_DNA"/>
</dbReference>
<dbReference type="Proteomes" id="UP000320762">
    <property type="component" value="Unassembled WGS sequence"/>
</dbReference>
<keyword evidence="4" id="KW-0496">Mitochondrion</keyword>
<keyword evidence="3 7" id="KW-0689">Ribosomal protein</keyword>
<dbReference type="GO" id="GO:0005762">
    <property type="term" value="C:mitochondrial large ribosomal subunit"/>
    <property type="evidence" value="ECO:0007669"/>
    <property type="project" value="TreeGrafter"/>
</dbReference>
<evidence type="ECO:0000313" key="7">
    <source>
        <dbReference type="EMBL" id="TRM62687.1"/>
    </source>
</evidence>
<keyword evidence="5" id="KW-0687">Ribonucleoprotein</keyword>
<comment type="subcellular location">
    <subcellularLocation>
        <location evidence="1">Mitochondrion</location>
    </subcellularLocation>
</comment>
<dbReference type="PANTHER" id="PTHR13477:SF0">
    <property type="entry name" value="LARGE RIBOSOMAL SUBUNIT PROTEIN ML49"/>
    <property type="match status" value="1"/>
</dbReference>
<name>A0A550CD23_9AGAR</name>
<evidence type="ECO:0000256" key="3">
    <source>
        <dbReference type="ARBA" id="ARBA00022980"/>
    </source>
</evidence>
<dbReference type="Pfam" id="PF05046">
    <property type="entry name" value="Img2"/>
    <property type="match status" value="1"/>
</dbReference>
<evidence type="ECO:0000256" key="6">
    <source>
        <dbReference type="ARBA" id="ARBA00035191"/>
    </source>
</evidence>
<organism evidence="7 8">
    <name type="scientific">Schizophyllum amplum</name>
    <dbReference type="NCBI Taxonomy" id="97359"/>
    <lineage>
        <taxon>Eukaryota</taxon>
        <taxon>Fungi</taxon>
        <taxon>Dikarya</taxon>
        <taxon>Basidiomycota</taxon>
        <taxon>Agaricomycotina</taxon>
        <taxon>Agaricomycetes</taxon>
        <taxon>Agaricomycetidae</taxon>
        <taxon>Agaricales</taxon>
        <taxon>Schizophyllaceae</taxon>
        <taxon>Schizophyllum</taxon>
    </lineage>
</organism>
<comment type="similarity">
    <text evidence="2">Belongs to the mitochondrion-specific ribosomal protein mL49 family.</text>
</comment>
<evidence type="ECO:0000313" key="8">
    <source>
        <dbReference type="Proteomes" id="UP000320762"/>
    </source>
</evidence>